<dbReference type="PANTHER" id="PTHR34427">
    <property type="entry name" value="DUF4283 DOMAIN PROTEIN"/>
    <property type="match status" value="1"/>
</dbReference>
<name>A0A438F5F0_VITVI</name>
<proteinExistence type="predicted"/>
<evidence type="ECO:0000313" key="1">
    <source>
        <dbReference type="EMBL" id="RVW55250.1"/>
    </source>
</evidence>
<dbReference type="Proteomes" id="UP000288805">
    <property type="component" value="Unassembled WGS sequence"/>
</dbReference>
<accession>A0A438F5F0</accession>
<gene>
    <name evidence="1" type="ORF">CK203_067138</name>
</gene>
<dbReference type="EMBL" id="QGNW01001119">
    <property type="protein sequence ID" value="RVW55250.1"/>
    <property type="molecule type" value="Genomic_DNA"/>
</dbReference>
<organism evidence="1 2">
    <name type="scientific">Vitis vinifera</name>
    <name type="common">Grape</name>
    <dbReference type="NCBI Taxonomy" id="29760"/>
    <lineage>
        <taxon>Eukaryota</taxon>
        <taxon>Viridiplantae</taxon>
        <taxon>Streptophyta</taxon>
        <taxon>Embryophyta</taxon>
        <taxon>Tracheophyta</taxon>
        <taxon>Spermatophyta</taxon>
        <taxon>Magnoliopsida</taxon>
        <taxon>eudicotyledons</taxon>
        <taxon>Gunneridae</taxon>
        <taxon>Pentapetalae</taxon>
        <taxon>rosids</taxon>
        <taxon>Vitales</taxon>
        <taxon>Vitaceae</taxon>
        <taxon>Viteae</taxon>
        <taxon>Vitis</taxon>
    </lineage>
</organism>
<reference evidence="1 2" key="1">
    <citation type="journal article" date="2018" name="PLoS Genet.">
        <title>Population sequencing reveals clonal diversity and ancestral inbreeding in the grapevine cultivar Chardonnay.</title>
        <authorList>
            <person name="Roach M.J."/>
            <person name="Johnson D.L."/>
            <person name="Bohlmann J."/>
            <person name="van Vuuren H.J."/>
            <person name="Jones S.J."/>
            <person name="Pretorius I.S."/>
            <person name="Schmidt S.A."/>
            <person name="Borneman A.R."/>
        </authorList>
    </citation>
    <scope>NUCLEOTIDE SEQUENCE [LARGE SCALE GENOMIC DNA]</scope>
    <source>
        <strain evidence="2">cv. Chardonnay</strain>
        <tissue evidence="1">Leaf</tissue>
    </source>
</reference>
<dbReference type="PANTHER" id="PTHR34427:SF5">
    <property type="entry name" value="DUF4283 DOMAIN-CONTAINING PROTEIN"/>
    <property type="match status" value="1"/>
</dbReference>
<sequence>MELVKGKIVGGLNFAVNPAIVVDWKEGGRVFKLELRSNNAGRFLHCSVLSSKGKKFSSIFLEGQGVEGGWKTLARKLRSIGVVPAKISSKLPQGNGVSADEAPDLGTLSLWGVELGCCSIEGKRLTLDWWSPKVGCLKEGALVKETWVRVLGLPLYLRGMEFFKRVGDACGGFVGVEVPTAEK</sequence>
<evidence type="ECO:0000313" key="2">
    <source>
        <dbReference type="Proteomes" id="UP000288805"/>
    </source>
</evidence>
<dbReference type="AlphaFoldDB" id="A0A438F5F0"/>
<protein>
    <submittedName>
        <fullName evidence="1">Uncharacterized protein</fullName>
    </submittedName>
</protein>
<comment type="caution">
    <text evidence="1">The sequence shown here is derived from an EMBL/GenBank/DDBJ whole genome shotgun (WGS) entry which is preliminary data.</text>
</comment>